<dbReference type="Proteomes" id="UP000241769">
    <property type="component" value="Unassembled WGS sequence"/>
</dbReference>
<evidence type="ECO:0000313" key="1">
    <source>
        <dbReference type="EMBL" id="PRP85422.1"/>
    </source>
</evidence>
<dbReference type="InParanoid" id="A0A2P6NNB4"/>
<proteinExistence type="predicted"/>
<reference evidence="1 2" key="1">
    <citation type="journal article" date="2018" name="Genome Biol. Evol.">
        <title>Multiple Roots of Fruiting Body Formation in Amoebozoa.</title>
        <authorList>
            <person name="Hillmann F."/>
            <person name="Forbes G."/>
            <person name="Novohradska S."/>
            <person name="Ferling I."/>
            <person name="Riege K."/>
            <person name="Groth M."/>
            <person name="Westermann M."/>
            <person name="Marz M."/>
            <person name="Spaller T."/>
            <person name="Winckler T."/>
            <person name="Schaap P."/>
            <person name="Glockner G."/>
        </authorList>
    </citation>
    <scope>NUCLEOTIDE SEQUENCE [LARGE SCALE GENOMIC DNA]</scope>
    <source>
        <strain evidence="1 2">Jena</strain>
    </source>
</reference>
<name>A0A2P6NNB4_9EUKA</name>
<dbReference type="AlphaFoldDB" id="A0A2P6NNB4"/>
<gene>
    <name evidence="1" type="ORF">PROFUN_06968</name>
</gene>
<dbReference type="EMBL" id="MDYQ01000045">
    <property type="protein sequence ID" value="PRP85422.1"/>
    <property type="molecule type" value="Genomic_DNA"/>
</dbReference>
<sequence length="107" mass="12293">MPSVLCNNSNRWVRQILFECFSVCDGKLVGQQLLDRSHRLPSTLSVWNVYNSSPYYFYYHKETVEIQKANPVTFEVLHDRDESKEKESIRFVFIIAAGAAVGTTSSK</sequence>
<keyword evidence="2" id="KW-1185">Reference proteome</keyword>
<evidence type="ECO:0000313" key="2">
    <source>
        <dbReference type="Proteomes" id="UP000241769"/>
    </source>
</evidence>
<accession>A0A2P6NNB4</accession>
<protein>
    <submittedName>
        <fullName evidence="1">Uncharacterized protein</fullName>
    </submittedName>
</protein>
<comment type="caution">
    <text evidence="1">The sequence shown here is derived from an EMBL/GenBank/DDBJ whole genome shotgun (WGS) entry which is preliminary data.</text>
</comment>
<organism evidence="1 2">
    <name type="scientific">Planoprotostelium fungivorum</name>
    <dbReference type="NCBI Taxonomy" id="1890364"/>
    <lineage>
        <taxon>Eukaryota</taxon>
        <taxon>Amoebozoa</taxon>
        <taxon>Evosea</taxon>
        <taxon>Variosea</taxon>
        <taxon>Cavosteliida</taxon>
        <taxon>Cavosteliaceae</taxon>
        <taxon>Planoprotostelium</taxon>
    </lineage>
</organism>